<evidence type="ECO:0000256" key="1">
    <source>
        <dbReference type="SAM" id="MobiDB-lite"/>
    </source>
</evidence>
<gene>
    <name evidence="2" type="ORF">Purlil1_1703</name>
</gene>
<feature type="region of interest" description="Disordered" evidence="1">
    <location>
        <begin position="124"/>
        <end position="145"/>
    </location>
</feature>
<comment type="caution">
    <text evidence="2">The sequence shown here is derived from an EMBL/GenBank/DDBJ whole genome shotgun (WGS) entry which is preliminary data.</text>
</comment>
<evidence type="ECO:0000313" key="3">
    <source>
        <dbReference type="Proteomes" id="UP001287286"/>
    </source>
</evidence>
<keyword evidence="3" id="KW-1185">Reference proteome</keyword>
<accession>A0ABR0CDK9</accession>
<feature type="compositionally biased region" description="Low complexity" evidence="1">
    <location>
        <begin position="286"/>
        <end position="295"/>
    </location>
</feature>
<dbReference type="EMBL" id="JAWRVI010000004">
    <property type="protein sequence ID" value="KAK4094212.1"/>
    <property type="molecule type" value="Genomic_DNA"/>
</dbReference>
<feature type="compositionally biased region" description="Pro residues" evidence="1">
    <location>
        <begin position="296"/>
        <end position="314"/>
    </location>
</feature>
<name>A0ABR0CDK9_PURLI</name>
<sequence length="357" mass="37255">MGPISGASHAACLGKTISQAGVAIPSLRLASTHRNSPQPNRTRCRYPLAAEPRVISCSGVTRRPATRDPHPLWLSNVLGIVAAGEAAWTLPGRYENFLPPRHPARCFSAPAGFRAALSSWHHGLAASDSTPEPPSRACPLELTAPGGPAGPHRLAPAEALPFCMVRPSLSLLLVLACTRPSLPSAHSQSARRAAPPPYLPYLGSPGCPPTYLSASPARALQPSGPVARQAVPVLGCPPSRRAAALSDSTRAGGGPSLPGAASTSSRPPRPLCCWAQHLLSRPGPAPAHSSPAWSPVFPPRPPSTHPNAHTPPPTRDATRLSLIVLSIHHHPSRRVTAPSSFHPCALQWDVGLLTAAC</sequence>
<feature type="region of interest" description="Disordered" evidence="1">
    <location>
        <begin position="283"/>
        <end position="315"/>
    </location>
</feature>
<feature type="region of interest" description="Disordered" evidence="1">
    <location>
        <begin position="238"/>
        <end position="267"/>
    </location>
</feature>
<protein>
    <submittedName>
        <fullName evidence="2">Uncharacterized protein</fullName>
    </submittedName>
</protein>
<reference evidence="2 3" key="1">
    <citation type="journal article" date="2024" name="Microbiol. Resour. Announc.">
        <title>Genome annotations for the ascomycete fungi Trichoderma harzianum, Trichoderma aggressivum, and Purpureocillium lilacinum.</title>
        <authorList>
            <person name="Beijen E.P.W."/>
            <person name="Ohm R.A."/>
        </authorList>
    </citation>
    <scope>NUCLEOTIDE SEQUENCE [LARGE SCALE GENOMIC DNA]</scope>
    <source>
        <strain evidence="2 3">CBS 150709</strain>
    </source>
</reference>
<evidence type="ECO:0000313" key="2">
    <source>
        <dbReference type="EMBL" id="KAK4094212.1"/>
    </source>
</evidence>
<dbReference type="Proteomes" id="UP001287286">
    <property type="component" value="Unassembled WGS sequence"/>
</dbReference>
<proteinExistence type="predicted"/>
<organism evidence="2 3">
    <name type="scientific">Purpureocillium lilacinum</name>
    <name type="common">Paecilomyces lilacinus</name>
    <dbReference type="NCBI Taxonomy" id="33203"/>
    <lineage>
        <taxon>Eukaryota</taxon>
        <taxon>Fungi</taxon>
        <taxon>Dikarya</taxon>
        <taxon>Ascomycota</taxon>
        <taxon>Pezizomycotina</taxon>
        <taxon>Sordariomycetes</taxon>
        <taxon>Hypocreomycetidae</taxon>
        <taxon>Hypocreales</taxon>
        <taxon>Ophiocordycipitaceae</taxon>
        <taxon>Purpureocillium</taxon>
    </lineage>
</organism>